<evidence type="ECO:0000313" key="10">
    <source>
        <dbReference type="Proteomes" id="UP000235371"/>
    </source>
</evidence>
<dbReference type="CDD" id="cd08990">
    <property type="entry name" value="GH43_AXH_like"/>
    <property type="match status" value="1"/>
</dbReference>
<dbReference type="InterPro" id="IPR023296">
    <property type="entry name" value="Glyco_hydro_beta-prop_sf"/>
</dbReference>
<dbReference type="GO" id="GO:0004553">
    <property type="term" value="F:hydrolase activity, hydrolyzing O-glycosyl compounds"/>
    <property type="evidence" value="ECO:0007669"/>
    <property type="project" value="InterPro"/>
</dbReference>
<dbReference type="PANTHER" id="PTHR43772:SF2">
    <property type="entry name" value="PUTATIVE (AFU_ORTHOLOGUE AFUA_2G04480)-RELATED"/>
    <property type="match status" value="1"/>
</dbReference>
<evidence type="ECO:0000256" key="8">
    <source>
        <dbReference type="SAM" id="SignalP"/>
    </source>
</evidence>
<dbReference type="GO" id="GO:0005975">
    <property type="term" value="P:carbohydrate metabolic process"/>
    <property type="evidence" value="ECO:0007669"/>
    <property type="project" value="InterPro"/>
</dbReference>
<evidence type="ECO:0000256" key="6">
    <source>
        <dbReference type="RuleBase" id="RU361187"/>
    </source>
</evidence>
<dbReference type="EMBL" id="KZ613822">
    <property type="protein sequence ID" value="PMD58439.1"/>
    <property type="molecule type" value="Genomic_DNA"/>
</dbReference>
<organism evidence="9 10">
    <name type="scientific">Hyaloscypha bicolor E</name>
    <dbReference type="NCBI Taxonomy" id="1095630"/>
    <lineage>
        <taxon>Eukaryota</taxon>
        <taxon>Fungi</taxon>
        <taxon>Dikarya</taxon>
        <taxon>Ascomycota</taxon>
        <taxon>Pezizomycotina</taxon>
        <taxon>Leotiomycetes</taxon>
        <taxon>Helotiales</taxon>
        <taxon>Hyaloscyphaceae</taxon>
        <taxon>Hyaloscypha</taxon>
        <taxon>Hyaloscypha bicolor</taxon>
    </lineage>
</organism>
<evidence type="ECO:0000256" key="4">
    <source>
        <dbReference type="ARBA" id="ARBA00023295"/>
    </source>
</evidence>
<dbReference type="InterPro" id="IPR052176">
    <property type="entry name" value="Glycosyl_Hydrlase_43_Enz"/>
</dbReference>
<dbReference type="STRING" id="1095630.A0A2J6T5Z8"/>
<keyword evidence="2 6" id="KW-0378">Hydrolase</keyword>
<evidence type="ECO:0000256" key="3">
    <source>
        <dbReference type="ARBA" id="ARBA00023277"/>
    </source>
</evidence>
<dbReference type="SUPFAM" id="SSF75005">
    <property type="entry name" value="Arabinanase/levansucrase/invertase"/>
    <property type="match status" value="1"/>
</dbReference>
<dbReference type="Proteomes" id="UP000235371">
    <property type="component" value="Unassembled WGS sequence"/>
</dbReference>
<dbReference type="InterPro" id="IPR006710">
    <property type="entry name" value="Glyco_hydro_43"/>
</dbReference>
<evidence type="ECO:0000256" key="7">
    <source>
        <dbReference type="SAM" id="MobiDB-lite"/>
    </source>
</evidence>
<dbReference type="Gene3D" id="2.60.120.260">
    <property type="entry name" value="Galactose-binding domain-like"/>
    <property type="match status" value="1"/>
</dbReference>
<evidence type="ECO:0000313" key="9">
    <source>
        <dbReference type="EMBL" id="PMD58439.1"/>
    </source>
</evidence>
<feature type="region of interest" description="Disordered" evidence="7">
    <location>
        <begin position="336"/>
        <end position="363"/>
    </location>
</feature>
<dbReference type="RefSeq" id="XP_024735343.1">
    <property type="nucleotide sequence ID" value="XM_024878205.1"/>
</dbReference>
<comment type="similarity">
    <text evidence="1 6">Belongs to the glycosyl hydrolase 43 family.</text>
</comment>
<feature type="signal peptide" evidence="8">
    <location>
        <begin position="1"/>
        <end position="21"/>
    </location>
</feature>
<name>A0A2J6T5Z8_9HELO</name>
<sequence>MAPYVALALSLVVGSFAVASSQLRHHTTTFTSKGNPILADGSIYSADPAPLVINETVYILFGRDKAGATENNFIMNEWQIFEAQSPDPSGGSWTLHRDVARPHKLFSWAKTGTAYAGQIVQGANGKFYLYAPVTQANSTTSDPFAIGVAVSSNVLGPFTDAHSSGPIISQSVPLPGDTIQNIDPTVLVDTDGRVFIYFGTFGQLRGYELASDMVTIQGSVTTVTSLTGYFEAPWLMRRGTTYYLLYAANNAGASSPCTPTSYHACIAYGTASSPLGPWTFRGIVLDIVSSTTSHPGVYQLCGEWFITYHTRDAVGGTHFRRSIAFDKLQWDDTTSPPSILKVKQTHRPAPAHTPTRNIAPRAMPSSTNTTPIQYWIKAINDGRVEANPLPPDYWCSYAAEESPQTSTLTYKWNTTVQLNGATMALFADQPAGSNIGVPPPASWKMEYLTSVGLWTAVSVTSSGGYPVTVTDSPKEVCFQTVSTTSLRAVLTASGSGGQYGGVGVKEWAALAPTPQ</sequence>
<proteinExistence type="inferred from homology"/>
<dbReference type="GeneID" id="36586282"/>
<evidence type="ECO:0000256" key="1">
    <source>
        <dbReference type="ARBA" id="ARBA00009865"/>
    </source>
</evidence>
<feature type="chain" id="PRO_5014387750" evidence="8">
    <location>
        <begin position="22"/>
        <end position="515"/>
    </location>
</feature>
<keyword evidence="3" id="KW-0119">Carbohydrate metabolism</keyword>
<keyword evidence="4 6" id="KW-0326">Glycosidase</keyword>
<dbReference type="Gene3D" id="2.115.10.20">
    <property type="entry name" value="Glycosyl hydrolase domain, family 43"/>
    <property type="match status" value="1"/>
</dbReference>
<accession>A0A2J6T5Z8</accession>
<protein>
    <submittedName>
        <fullName evidence="9">Glycoside hydrolase family 43 protein</fullName>
    </submittedName>
</protein>
<dbReference type="PANTHER" id="PTHR43772">
    <property type="entry name" value="ENDO-1,4-BETA-XYLANASE"/>
    <property type="match status" value="1"/>
</dbReference>
<dbReference type="OrthoDB" id="5211809at2759"/>
<feature type="site" description="Important for catalytic activity, responsible for pKa modulation of the active site Glu and correct orientation of both the proton donor and substrate" evidence="5">
    <location>
        <position position="183"/>
    </location>
</feature>
<evidence type="ECO:0000256" key="2">
    <source>
        <dbReference type="ARBA" id="ARBA00022801"/>
    </source>
</evidence>
<keyword evidence="8" id="KW-0732">Signal</keyword>
<reference evidence="9 10" key="1">
    <citation type="submission" date="2016-04" db="EMBL/GenBank/DDBJ databases">
        <title>A degradative enzymes factory behind the ericoid mycorrhizal symbiosis.</title>
        <authorList>
            <consortium name="DOE Joint Genome Institute"/>
            <person name="Martino E."/>
            <person name="Morin E."/>
            <person name="Grelet G."/>
            <person name="Kuo A."/>
            <person name="Kohler A."/>
            <person name="Daghino S."/>
            <person name="Barry K."/>
            <person name="Choi C."/>
            <person name="Cichocki N."/>
            <person name="Clum A."/>
            <person name="Copeland A."/>
            <person name="Hainaut M."/>
            <person name="Haridas S."/>
            <person name="Labutti K."/>
            <person name="Lindquist E."/>
            <person name="Lipzen A."/>
            <person name="Khouja H.-R."/>
            <person name="Murat C."/>
            <person name="Ohm R."/>
            <person name="Olson A."/>
            <person name="Spatafora J."/>
            <person name="Veneault-Fourrey C."/>
            <person name="Henrissat B."/>
            <person name="Grigoriev I."/>
            <person name="Martin F."/>
            <person name="Perotto S."/>
        </authorList>
    </citation>
    <scope>NUCLEOTIDE SEQUENCE [LARGE SCALE GENOMIC DNA]</scope>
    <source>
        <strain evidence="9 10">E</strain>
    </source>
</reference>
<evidence type="ECO:0000256" key="5">
    <source>
        <dbReference type="PIRSR" id="PIRSR606710-2"/>
    </source>
</evidence>
<keyword evidence="10" id="KW-1185">Reference proteome</keyword>
<dbReference type="InParanoid" id="A0A2J6T5Z8"/>
<gene>
    <name evidence="9" type="ORF">K444DRAFT_591746</name>
</gene>
<dbReference type="AlphaFoldDB" id="A0A2J6T5Z8"/>
<dbReference type="Pfam" id="PF04616">
    <property type="entry name" value="Glyco_hydro_43"/>
    <property type="match status" value="1"/>
</dbReference>